<evidence type="ECO:0000313" key="1">
    <source>
        <dbReference type="EMBL" id="KAJ7776002.1"/>
    </source>
</evidence>
<name>A0AAD7NV25_9AGAR</name>
<evidence type="ECO:0000313" key="2">
    <source>
        <dbReference type="Proteomes" id="UP001215280"/>
    </source>
</evidence>
<dbReference type="CDD" id="cd00161">
    <property type="entry name" value="beta-trefoil_Ricin-like"/>
    <property type="match status" value="1"/>
</dbReference>
<comment type="caution">
    <text evidence="1">The sequence shown here is derived from an EMBL/GenBank/DDBJ whole genome shotgun (WGS) entry which is preliminary data.</text>
</comment>
<dbReference type="InterPro" id="IPR035992">
    <property type="entry name" value="Ricin_B-like_lectins"/>
</dbReference>
<dbReference type="Gene3D" id="2.80.10.50">
    <property type="match status" value="1"/>
</dbReference>
<accession>A0AAD7NV25</accession>
<dbReference type="EMBL" id="JARJLG010000013">
    <property type="protein sequence ID" value="KAJ7776002.1"/>
    <property type="molecule type" value="Genomic_DNA"/>
</dbReference>
<dbReference type="SUPFAM" id="SSF50370">
    <property type="entry name" value="Ricin B-like lectins"/>
    <property type="match status" value="1"/>
</dbReference>
<gene>
    <name evidence="1" type="ORF">DFH07DRAFT_73688</name>
</gene>
<dbReference type="AlphaFoldDB" id="A0AAD7NV25"/>
<proteinExistence type="predicted"/>
<dbReference type="Proteomes" id="UP001215280">
    <property type="component" value="Unassembled WGS sequence"/>
</dbReference>
<protein>
    <submittedName>
        <fullName evidence="1">Uncharacterized protein</fullName>
    </submittedName>
</protein>
<organism evidence="1 2">
    <name type="scientific">Mycena maculata</name>
    <dbReference type="NCBI Taxonomy" id="230809"/>
    <lineage>
        <taxon>Eukaryota</taxon>
        <taxon>Fungi</taxon>
        <taxon>Dikarya</taxon>
        <taxon>Basidiomycota</taxon>
        <taxon>Agaricomycotina</taxon>
        <taxon>Agaricomycetes</taxon>
        <taxon>Agaricomycetidae</taxon>
        <taxon>Agaricales</taxon>
        <taxon>Marasmiineae</taxon>
        <taxon>Mycenaceae</taxon>
        <taxon>Mycena</taxon>
    </lineage>
</organism>
<keyword evidence="2" id="KW-1185">Reference proteome</keyword>
<sequence length="150" mass="16475">MVAPICFIQTILMIMDYKGHVLDLANSVNPVIGQTPNPTVTNNQLWDPIPINADQTNFIFETPVTNNPNNFLSYPGASTNGTLLFMQATGETFSTTFELDCVNSTSGHLLEVNSGLALTAWPEEEGSTITPVTYETFTAREEQVWTFLPA</sequence>
<reference evidence="1" key="1">
    <citation type="submission" date="2023-03" db="EMBL/GenBank/DDBJ databases">
        <title>Massive genome expansion in bonnet fungi (Mycena s.s.) driven by repeated elements and novel gene families across ecological guilds.</title>
        <authorList>
            <consortium name="Lawrence Berkeley National Laboratory"/>
            <person name="Harder C.B."/>
            <person name="Miyauchi S."/>
            <person name="Viragh M."/>
            <person name="Kuo A."/>
            <person name="Thoen E."/>
            <person name="Andreopoulos B."/>
            <person name="Lu D."/>
            <person name="Skrede I."/>
            <person name="Drula E."/>
            <person name="Henrissat B."/>
            <person name="Morin E."/>
            <person name="Kohler A."/>
            <person name="Barry K."/>
            <person name="LaButti K."/>
            <person name="Morin E."/>
            <person name="Salamov A."/>
            <person name="Lipzen A."/>
            <person name="Mereny Z."/>
            <person name="Hegedus B."/>
            <person name="Baldrian P."/>
            <person name="Stursova M."/>
            <person name="Weitz H."/>
            <person name="Taylor A."/>
            <person name="Grigoriev I.V."/>
            <person name="Nagy L.G."/>
            <person name="Martin F."/>
            <person name="Kauserud H."/>
        </authorList>
    </citation>
    <scope>NUCLEOTIDE SEQUENCE</scope>
    <source>
        <strain evidence="1">CBHHK188m</strain>
    </source>
</reference>